<feature type="compositionally biased region" description="Acidic residues" evidence="1">
    <location>
        <begin position="44"/>
        <end position="60"/>
    </location>
</feature>
<proteinExistence type="predicted"/>
<evidence type="ECO:0000256" key="1">
    <source>
        <dbReference type="SAM" id="MobiDB-lite"/>
    </source>
</evidence>
<dbReference type="Proteomes" id="UP000037904">
    <property type="component" value="Unassembled WGS sequence"/>
</dbReference>
<evidence type="ECO:0000313" key="3">
    <source>
        <dbReference type="Proteomes" id="UP000037904"/>
    </source>
</evidence>
<keyword evidence="3" id="KW-1185">Reference proteome</keyword>
<protein>
    <submittedName>
        <fullName evidence="2">Uncharacterized protein</fullName>
    </submittedName>
</protein>
<gene>
    <name evidence="2" type="ORF">FLAG1_03546</name>
</gene>
<feature type="region of interest" description="Disordered" evidence="1">
    <location>
        <begin position="1"/>
        <end position="63"/>
    </location>
</feature>
<sequence>MHNNDDSDYEMHEMHEMHDRDDSDHEMHDADDEGYKSFDKDDNFVQDEGESEDEDEDEDSNDCHGQCEKVFEDRKSLWKHAKVCAACPFKYKQSRAALLKHLSMSHGIVANSVPSLLRFFTMEVYGYQDMTDPGITYINVAQHLATITYPDISRDLQGLCEVLPKGPRRSSMPSSSYIWGKLSAHADFMKEEDILPYNLHKLGPFYQPLMDLPMMCETCGALVDRSSVFTPVRKAVEKTLNRMSTDAICTPKEALEFLSDPQRDYEEMTIEETEFLRDLKDQKAVYFTDTENAGRLLIQVSVVDSKGDVVFEGHVNHGCATVQEIWDLAMERNSGKLAFLTEITLRRAIGPPSSKRPRGYTMQWVAEEFLKLRERAPGMKIAEWSLYPFDQSVYRRNLILADLDDNKFLPPPSDCVSPMTWFQRTGPSLAGYSLGFVTCLYAPSDLVWKWHDATVDATMLFQIMSTRSKKLFEGAVTIPPPSMSIQRLFEGVEGEDGANGPMEHNCWILKEKELCYSYIEKQLARDPSIDLWELLTGASYFLNGKGYYRTAHEINIHLRVFILAPKNQSRVAQVLPLFKDAWSSQVWKDKTAYQRPASKPEVKAMADAIVQDLCRQRNSATSTTQATTKSFWHKCRRLAHERVEEHSDLTTQDVDLALLVIRNRQATNKTYKVDE</sequence>
<accession>A0A0M9F0E0</accession>
<feature type="compositionally biased region" description="Basic and acidic residues" evidence="1">
    <location>
        <begin position="9"/>
        <end position="43"/>
    </location>
</feature>
<organism evidence="2 3">
    <name type="scientific">Fusarium langsethiae</name>
    <dbReference type="NCBI Taxonomy" id="179993"/>
    <lineage>
        <taxon>Eukaryota</taxon>
        <taxon>Fungi</taxon>
        <taxon>Dikarya</taxon>
        <taxon>Ascomycota</taxon>
        <taxon>Pezizomycotina</taxon>
        <taxon>Sordariomycetes</taxon>
        <taxon>Hypocreomycetidae</taxon>
        <taxon>Hypocreales</taxon>
        <taxon>Nectriaceae</taxon>
        <taxon>Fusarium</taxon>
    </lineage>
</organism>
<name>A0A0M9F0E0_FUSLA</name>
<evidence type="ECO:0000313" key="2">
    <source>
        <dbReference type="EMBL" id="KPA43579.1"/>
    </source>
</evidence>
<dbReference type="AlphaFoldDB" id="A0A0M9F0E0"/>
<dbReference type="EMBL" id="JXCE01000040">
    <property type="protein sequence ID" value="KPA43579.1"/>
    <property type="molecule type" value="Genomic_DNA"/>
</dbReference>
<comment type="caution">
    <text evidence="2">The sequence shown here is derived from an EMBL/GenBank/DDBJ whole genome shotgun (WGS) entry which is preliminary data.</text>
</comment>
<reference evidence="2 3" key="1">
    <citation type="submission" date="2015-04" db="EMBL/GenBank/DDBJ databases">
        <title>The draft genome sequence of Fusarium langsethiae, a T-2/HT-2 mycotoxin producer.</title>
        <authorList>
            <person name="Lysoe E."/>
            <person name="Divon H.H."/>
            <person name="Terzi V."/>
            <person name="Orru L."/>
            <person name="Lamontanara A."/>
            <person name="Kolseth A.-K."/>
            <person name="Frandsen R.J."/>
            <person name="Nielsen K."/>
            <person name="Thrane U."/>
        </authorList>
    </citation>
    <scope>NUCLEOTIDE SEQUENCE [LARGE SCALE GENOMIC DNA]</scope>
    <source>
        <strain evidence="2 3">Fl201059</strain>
    </source>
</reference>